<sequence>MKVYSVRDYIVQQYDYRNKTFSQIRSLLVSGGYKRKDGCNYTHADVKTMYHQHKDDLKNLEIHQDIEKRTQEIAAKQEANEKEHQRRLDLEEWTDEVLGKCDKCNSGLCKKVLTHWTHHHAKSQCEKCGAFHKWLPNPNKQNQ</sequence>
<reference evidence="1 2" key="1">
    <citation type="submission" date="2016-01" db="EMBL/GenBank/DDBJ databases">
        <title>The genomic content and context of auxiliary metabolic genes in marine cyanophages.</title>
        <authorList>
            <person name="Marston M.F."/>
            <person name="Martiny J.B.H."/>
            <person name="Crummett L.T."/>
        </authorList>
    </citation>
    <scope>NUCLEOTIDE SEQUENCE [LARGE SCALE GENOMIC DNA]</scope>
    <source>
        <strain evidence="1">RW_29_0704</strain>
    </source>
</reference>
<name>A0A127KLQ8_9CAUD</name>
<dbReference type="KEGG" id="vg:29124157"/>
<dbReference type="GeneID" id="29124157"/>
<proteinExistence type="predicted"/>
<accession>A0A127KLQ8</accession>
<keyword evidence="2" id="KW-1185">Reference proteome</keyword>
<dbReference type="RefSeq" id="YP_009302234.1">
    <property type="nucleotide sequence ID" value="NC_031242.1"/>
</dbReference>
<gene>
    <name evidence="1" type="ORF">R290704_153</name>
</gene>
<dbReference type="EMBL" id="KU594605">
    <property type="protein sequence ID" value="AMO42935.1"/>
    <property type="molecule type" value="Genomic_DNA"/>
</dbReference>
<dbReference type="Proteomes" id="UP000201797">
    <property type="component" value="Segment"/>
</dbReference>
<evidence type="ECO:0000313" key="2">
    <source>
        <dbReference type="Proteomes" id="UP000201797"/>
    </source>
</evidence>
<organism evidence="1 2">
    <name type="scientific">Cyanophage S-RIM50</name>
    <dbReference type="NCBI Taxonomy" id="687803"/>
    <lineage>
        <taxon>Viruses</taxon>
        <taxon>Duplodnaviria</taxon>
        <taxon>Heunggongvirae</taxon>
        <taxon>Uroviricota</taxon>
        <taxon>Caudoviricetes</taxon>
        <taxon>Pantevenvirales</taxon>
        <taxon>Kyanoviridae</taxon>
        <taxon>Neptunevirus</taxon>
        <taxon>Neptunevirus srim50</taxon>
    </lineage>
</organism>
<evidence type="ECO:0000313" key="1">
    <source>
        <dbReference type="EMBL" id="AMO42935.1"/>
    </source>
</evidence>
<protein>
    <submittedName>
        <fullName evidence="1">Uncharacterized protein</fullName>
    </submittedName>
</protein>